<evidence type="ECO:0000313" key="2">
    <source>
        <dbReference type="EMBL" id="BBL45611.1"/>
    </source>
</evidence>
<keyword evidence="1" id="KW-0472">Membrane</keyword>
<keyword evidence="1" id="KW-1133">Transmembrane helix</keyword>
<reference evidence="3" key="1">
    <citation type="journal article" date="2022" name="Int. J. Syst. Evol. Microbiol.">
        <title>Nanobdella aerobiophila gen. nov., sp. nov., a thermoacidophilic, obligate ectosymbiotic archaeon, and proposal of Nanobdellaceae fam. nov., Nanobdellales ord. nov. and Nanobdellia class. nov.</title>
        <authorList>
            <person name="Kato S."/>
            <person name="Ogasawara A."/>
            <person name="Itoh T."/>
            <person name="Sakai H.D."/>
            <person name="Shimizu M."/>
            <person name="Yuki M."/>
            <person name="Kaneko M."/>
            <person name="Takashina T."/>
            <person name="Ohkuma M."/>
        </authorList>
    </citation>
    <scope>NUCLEOTIDE SEQUENCE [LARGE SCALE GENOMIC DNA]</scope>
    <source>
        <strain evidence="3">MJ1</strain>
    </source>
</reference>
<evidence type="ECO:0000313" key="3">
    <source>
        <dbReference type="Proteomes" id="UP001055553"/>
    </source>
</evidence>
<feature type="transmembrane region" description="Helical" evidence="1">
    <location>
        <begin position="6"/>
        <end position="31"/>
    </location>
</feature>
<proteinExistence type="predicted"/>
<organism evidence="2 3">
    <name type="scientific">Nanobdella aerobiophila</name>
    <dbReference type="NCBI Taxonomy" id="2586965"/>
    <lineage>
        <taxon>Archaea</taxon>
        <taxon>Nanobdellota</taxon>
        <taxon>Nanobdellia</taxon>
        <taxon>Nanobdellales</taxon>
        <taxon>Nanobdellaceae</taxon>
        <taxon>Nanobdella</taxon>
    </lineage>
</organism>
<accession>A0A915WS69</accession>
<sequence length="205" mass="22197">MKGQAFQNLFLFIFLVAIATIASYALVNIYLKNSNLSLAKLDLTQQQSEIPQFAIHDVQYSEFGTVATLSFVLYNLGSTNIPLSGWTLDFTDQNGDVFCSVPVLFANLANNPSLATEISTSVYDYNTNQTLSYGQAIPAQTVAEVNVTLLSTCLNQTIQYSTSNLEMGVRLIISPTQQLDIMECSVNPATGYASCSSLGGTSSLQ</sequence>
<name>A0A915WS69_9ARCH</name>
<dbReference type="RefSeq" id="WP_258392928.1">
    <property type="nucleotide sequence ID" value="NZ_AP019769.1"/>
</dbReference>
<dbReference type="AlphaFoldDB" id="A0A915WS69"/>
<protein>
    <recommendedName>
        <fullName evidence="4">LTD domain-containing protein</fullName>
    </recommendedName>
</protein>
<dbReference type="KEGG" id="naer:MJ1_0452"/>
<dbReference type="Proteomes" id="UP001055553">
    <property type="component" value="Chromosome"/>
</dbReference>
<dbReference type="GeneID" id="74568399"/>
<keyword evidence="3" id="KW-1185">Reference proteome</keyword>
<evidence type="ECO:0000256" key="1">
    <source>
        <dbReference type="SAM" id="Phobius"/>
    </source>
</evidence>
<gene>
    <name evidence="2" type="ORF">MJ1_0452</name>
</gene>
<dbReference type="EMBL" id="AP019769">
    <property type="protein sequence ID" value="BBL45611.1"/>
    <property type="molecule type" value="Genomic_DNA"/>
</dbReference>
<keyword evidence="1" id="KW-0812">Transmembrane</keyword>
<evidence type="ECO:0008006" key="4">
    <source>
        <dbReference type="Google" id="ProtNLM"/>
    </source>
</evidence>